<dbReference type="PANTHER" id="PTHR43709:SF2">
    <property type="entry name" value="DUF453 DOMAIN PROTEIN (AFU_ORTHOLOGUE AFUA_6G00360)"/>
    <property type="match status" value="1"/>
</dbReference>
<dbReference type="Gene3D" id="3.10.310.10">
    <property type="entry name" value="Diaminopimelate Epimerase, Chain A, domain 1"/>
    <property type="match status" value="2"/>
</dbReference>
<dbReference type="GO" id="GO:0016853">
    <property type="term" value="F:isomerase activity"/>
    <property type="evidence" value="ECO:0007669"/>
    <property type="project" value="UniProtKB-KW"/>
</dbReference>
<protein>
    <submittedName>
        <fullName evidence="3 5">DUF453-domain-containing protein</fullName>
    </submittedName>
</protein>
<evidence type="ECO:0000313" key="4">
    <source>
        <dbReference type="Proteomes" id="UP000504636"/>
    </source>
</evidence>
<keyword evidence="2" id="KW-0413">Isomerase</keyword>
<dbReference type="Pfam" id="PF04303">
    <property type="entry name" value="PrpF"/>
    <property type="match status" value="1"/>
</dbReference>
<dbReference type="EMBL" id="MU003702">
    <property type="protein sequence ID" value="KAF2808698.1"/>
    <property type="molecule type" value="Genomic_DNA"/>
</dbReference>
<gene>
    <name evidence="3 5" type="ORF">BDZ99DRAFT_444427</name>
</gene>
<organism evidence="3">
    <name type="scientific">Mytilinidion resinicola</name>
    <dbReference type="NCBI Taxonomy" id="574789"/>
    <lineage>
        <taxon>Eukaryota</taxon>
        <taxon>Fungi</taxon>
        <taxon>Dikarya</taxon>
        <taxon>Ascomycota</taxon>
        <taxon>Pezizomycotina</taxon>
        <taxon>Dothideomycetes</taxon>
        <taxon>Pleosporomycetidae</taxon>
        <taxon>Mytilinidiales</taxon>
        <taxon>Mytilinidiaceae</taxon>
        <taxon>Mytilinidion</taxon>
    </lineage>
</organism>
<dbReference type="Proteomes" id="UP000504636">
    <property type="component" value="Unplaced"/>
</dbReference>
<comment type="similarity">
    <text evidence="1">Belongs to the PrpF family.</text>
</comment>
<keyword evidence="4" id="KW-1185">Reference proteome</keyword>
<evidence type="ECO:0000256" key="1">
    <source>
        <dbReference type="ARBA" id="ARBA00007673"/>
    </source>
</evidence>
<evidence type="ECO:0000313" key="3">
    <source>
        <dbReference type="EMBL" id="KAF2808698.1"/>
    </source>
</evidence>
<dbReference type="AlphaFoldDB" id="A0A6A6YJH0"/>
<dbReference type="RefSeq" id="XP_033575662.1">
    <property type="nucleotide sequence ID" value="XM_033717886.1"/>
</dbReference>
<dbReference type="OrthoDB" id="10267539at2759"/>
<reference evidence="5" key="3">
    <citation type="submission" date="2025-04" db="UniProtKB">
        <authorList>
            <consortium name="RefSeq"/>
        </authorList>
    </citation>
    <scope>IDENTIFICATION</scope>
    <source>
        <strain evidence="5">CBS 304.34</strain>
    </source>
</reference>
<dbReference type="InterPro" id="IPR007400">
    <property type="entry name" value="PrpF-like"/>
</dbReference>
<proteinExistence type="inferred from homology"/>
<evidence type="ECO:0000256" key="2">
    <source>
        <dbReference type="ARBA" id="ARBA00023235"/>
    </source>
</evidence>
<name>A0A6A6YJH0_9PEZI</name>
<reference evidence="5" key="2">
    <citation type="submission" date="2020-04" db="EMBL/GenBank/DDBJ databases">
        <authorList>
            <consortium name="NCBI Genome Project"/>
        </authorList>
    </citation>
    <scope>NUCLEOTIDE SEQUENCE</scope>
    <source>
        <strain evidence="5">CBS 304.34</strain>
    </source>
</reference>
<accession>A0A6A6YJH0</accession>
<dbReference type="PANTHER" id="PTHR43709">
    <property type="entry name" value="ACONITATE ISOMERASE-RELATED"/>
    <property type="match status" value="1"/>
</dbReference>
<dbReference type="GeneID" id="54458779"/>
<sequence length="411" mass="43935">MKTGSICLRCLRAQKYKTKTLSLRNTTSTRPFSATSFPQMPQRSIDASYYRGGTSRALIFQPKDLSVDRSSWPPIFLQLMGSPDPYGRQLDGMGAGISSLSKICIVAPSTRPDCNVDYTFVGIGIERDEVDMAGNCGNMISAIGPYAVNSGLFEVGKDGEVTVRIHNTNTGVVIRSTFLVVDSQVVVEGDYTIDGVAGTGAKIQLDFLRPGGAKTGKLLPTGQVVQKIKGVEVSLVDAANPCVFVRAEDVGVPGTILPADFNKMPEKLALLDEIRRAGAVAMGLVKNESEVPRTIPKVGIVSKAATHKVLSGETIEESSVDVVIRFISDEQPHRASPLTAALCTAVASKIKGSIVEQCLASKPVNADMVTIGHASGRIQIDATMDEDGDAECATVFRTARRIFDGKVYYNA</sequence>
<dbReference type="SUPFAM" id="SSF54506">
    <property type="entry name" value="Diaminopimelate epimerase-like"/>
    <property type="match status" value="2"/>
</dbReference>
<evidence type="ECO:0000313" key="5">
    <source>
        <dbReference type="RefSeq" id="XP_033575662.1"/>
    </source>
</evidence>
<reference evidence="3 5" key="1">
    <citation type="journal article" date="2020" name="Stud. Mycol.">
        <title>101 Dothideomycetes genomes: a test case for predicting lifestyles and emergence of pathogens.</title>
        <authorList>
            <person name="Haridas S."/>
            <person name="Albert R."/>
            <person name="Binder M."/>
            <person name="Bloem J."/>
            <person name="Labutti K."/>
            <person name="Salamov A."/>
            <person name="Andreopoulos B."/>
            <person name="Baker S."/>
            <person name="Barry K."/>
            <person name="Bills G."/>
            <person name="Bluhm B."/>
            <person name="Cannon C."/>
            <person name="Castanera R."/>
            <person name="Culley D."/>
            <person name="Daum C."/>
            <person name="Ezra D."/>
            <person name="Gonzalez J."/>
            <person name="Henrissat B."/>
            <person name="Kuo A."/>
            <person name="Liang C."/>
            <person name="Lipzen A."/>
            <person name="Lutzoni F."/>
            <person name="Magnuson J."/>
            <person name="Mondo S."/>
            <person name="Nolan M."/>
            <person name="Ohm R."/>
            <person name="Pangilinan J."/>
            <person name="Park H.-J."/>
            <person name="Ramirez L."/>
            <person name="Alfaro M."/>
            <person name="Sun H."/>
            <person name="Tritt A."/>
            <person name="Yoshinaga Y."/>
            <person name="Zwiers L.-H."/>
            <person name="Turgeon B."/>
            <person name="Goodwin S."/>
            <person name="Spatafora J."/>
            <person name="Crous P."/>
            <person name="Grigoriev I."/>
        </authorList>
    </citation>
    <scope>NUCLEOTIDE SEQUENCE</scope>
    <source>
        <strain evidence="3 5">CBS 304.34</strain>
    </source>
</reference>